<dbReference type="RefSeq" id="WP_074864215.1">
    <property type="nucleotide sequence ID" value="NZ_FOAS01000001.1"/>
</dbReference>
<protein>
    <recommendedName>
        <fullName evidence="3">Beta-ketoacyl synthase N-terminal domain-containing protein</fullName>
    </recommendedName>
</protein>
<sequence length="354" mass="37403">MTQPAPRAVYLQASSLLNAAGNSVDALFGPAPTPSPLAFANQITAFHVETPALERRLYDRKIQRSVEDQGLRLLDCVARLAPAVQALPSAPERLALCAALPEVDAPSPCWDAIAALGENPDALLASLFNNTPPLHALTLLNSSVMSYVAEALACHGPMAGYCAQESAAFDALYEAWQLLREDRADSALVISSSPNLTPAVYLREEAQPPLTPLGEGAAALLLSQQPSADAWQISVQHCVRAYCPVGADALAIAQERLTACLSQAHLQLSDLALVVADPSDPLLQALLPGCRLHSSRSHTGDLGASSPLTDIAYACAHPSHTAAQQARYVLLCSHSRQGHLGLLLLHLSPQEAHA</sequence>
<dbReference type="InterPro" id="IPR016039">
    <property type="entry name" value="Thiolase-like"/>
</dbReference>
<dbReference type="Proteomes" id="UP000185766">
    <property type="component" value="Unassembled WGS sequence"/>
</dbReference>
<evidence type="ECO:0000313" key="1">
    <source>
        <dbReference type="EMBL" id="SEK24546.1"/>
    </source>
</evidence>
<dbReference type="AlphaFoldDB" id="A0A1H7FEN1"/>
<keyword evidence="2" id="KW-1185">Reference proteome</keyword>
<dbReference type="Gene3D" id="3.40.47.10">
    <property type="match status" value="1"/>
</dbReference>
<dbReference type="GO" id="GO:0016746">
    <property type="term" value="F:acyltransferase activity"/>
    <property type="evidence" value="ECO:0007669"/>
    <property type="project" value="InterPro"/>
</dbReference>
<evidence type="ECO:0008006" key="3">
    <source>
        <dbReference type="Google" id="ProtNLM"/>
    </source>
</evidence>
<accession>A0A1H7FEN1</accession>
<dbReference type="SUPFAM" id="SSF53901">
    <property type="entry name" value="Thiolase-like"/>
    <property type="match status" value="1"/>
</dbReference>
<evidence type="ECO:0000313" key="2">
    <source>
        <dbReference type="Proteomes" id="UP000185766"/>
    </source>
</evidence>
<dbReference type="EMBL" id="FOAS01000001">
    <property type="protein sequence ID" value="SEK24546.1"/>
    <property type="molecule type" value="Genomic_DNA"/>
</dbReference>
<proteinExistence type="predicted"/>
<reference evidence="1 2" key="1">
    <citation type="submission" date="2016-10" db="EMBL/GenBank/DDBJ databases">
        <authorList>
            <person name="de Groot N.N."/>
        </authorList>
    </citation>
    <scope>NUCLEOTIDE SEQUENCE [LARGE SCALE GENOMIC DNA]</scope>
    <source>
        <strain evidence="1 2">JCM 19513</strain>
    </source>
</reference>
<organism evidence="1 2">
    <name type="scientific">Atopomonas hussainii</name>
    <dbReference type="NCBI Taxonomy" id="1429083"/>
    <lineage>
        <taxon>Bacteria</taxon>
        <taxon>Pseudomonadati</taxon>
        <taxon>Pseudomonadota</taxon>
        <taxon>Gammaproteobacteria</taxon>
        <taxon>Pseudomonadales</taxon>
        <taxon>Pseudomonadaceae</taxon>
        <taxon>Atopomonas</taxon>
    </lineage>
</organism>
<gene>
    <name evidence="1" type="ORF">SAMN05216214_101204</name>
</gene>
<name>A0A1H7FEN1_9GAMM</name>